<evidence type="ECO:0000313" key="2">
    <source>
        <dbReference type="EMBL" id="KAK3205020.1"/>
    </source>
</evidence>
<evidence type="ECO:0000259" key="1">
    <source>
        <dbReference type="Pfam" id="PF13456"/>
    </source>
</evidence>
<dbReference type="Proteomes" id="UP001281410">
    <property type="component" value="Unassembled WGS sequence"/>
</dbReference>
<dbReference type="PANTHER" id="PTHR47074">
    <property type="entry name" value="BNAC02G40300D PROTEIN"/>
    <property type="match status" value="1"/>
</dbReference>
<name>A0AAE0A6H6_9ROSI</name>
<dbReference type="InterPro" id="IPR012337">
    <property type="entry name" value="RNaseH-like_sf"/>
</dbReference>
<sequence>MIVCLRVVSWARDFLEEWKIVHCVVNTKSKELDSDLCKWKPSEEGFFKIDSDAATDYKNRLIGFGVIIRDGSGQVKFAAAQNVKAMWSPLVAEAMAVKRGILMALDSGLMPVQVETDSLQLVKLISNGVI</sequence>
<proteinExistence type="predicted"/>
<dbReference type="GO" id="GO:0003676">
    <property type="term" value="F:nucleic acid binding"/>
    <property type="evidence" value="ECO:0007669"/>
    <property type="project" value="InterPro"/>
</dbReference>
<dbReference type="InterPro" id="IPR044730">
    <property type="entry name" value="RNase_H-like_dom_plant"/>
</dbReference>
<dbReference type="InterPro" id="IPR002156">
    <property type="entry name" value="RNaseH_domain"/>
</dbReference>
<dbReference type="CDD" id="cd06222">
    <property type="entry name" value="RNase_H_like"/>
    <property type="match status" value="1"/>
</dbReference>
<evidence type="ECO:0000313" key="3">
    <source>
        <dbReference type="Proteomes" id="UP001281410"/>
    </source>
</evidence>
<dbReference type="EMBL" id="JANJYJ010000006">
    <property type="protein sequence ID" value="KAK3205020.1"/>
    <property type="molecule type" value="Genomic_DNA"/>
</dbReference>
<protein>
    <recommendedName>
        <fullName evidence="1">RNase H type-1 domain-containing protein</fullName>
    </recommendedName>
</protein>
<organism evidence="2 3">
    <name type="scientific">Dipteronia sinensis</name>
    <dbReference type="NCBI Taxonomy" id="43782"/>
    <lineage>
        <taxon>Eukaryota</taxon>
        <taxon>Viridiplantae</taxon>
        <taxon>Streptophyta</taxon>
        <taxon>Embryophyta</taxon>
        <taxon>Tracheophyta</taxon>
        <taxon>Spermatophyta</taxon>
        <taxon>Magnoliopsida</taxon>
        <taxon>eudicotyledons</taxon>
        <taxon>Gunneridae</taxon>
        <taxon>Pentapetalae</taxon>
        <taxon>rosids</taxon>
        <taxon>malvids</taxon>
        <taxon>Sapindales</taxon>
        <taxon>Sapindaceae</taxon>
        <taxon>Hippocastanoideae</taxon>
        <taxon>Acereae</taxon>
        <taxon>Dipteronia</taxon>
    </lineage>
</organism>
<accession>A0AAE0A6H6</accession>
<dbReference type="Gene3D" id="3.30.420.10">
    <property type="entry name" value="Ribonuclease H-like superfamily/Ribonuclease H"/>
    <property type="match status" value="1"/>
</dbReference>
<dbReference type="InterPro" id="IPR036397">
    <property type="entry name" value="RNaseH_sf"/>
</dbReference>
<dbReference type="Pfam" id="PF13456">
    <property type="entry name" value="RVT_3"/>
    <property type="match status" value="1"/>
</dbReference>
<dbReference type="GO" id="GO:0004523">
    <property type="term" value="F:RNA-DNA hybrid ribonuclease activity"/>
    <property type="evidence" value="ECO:0007669"/>
    <property type="project" value="InterPro"/>
</dbReference>
<feature type="domain" description="RNase H type-1" evidence="1">
    <location>
        <begin position="51"/>
        <end position="127"/>
    </location>
</feature>
<keyword evidence="3" id="KW-1185">Reference proteome</keyword>
<dbReference type="SUPFAM" id="SSF53098">
    <property type="entry name" value="Ribonuclease H-like"/>
    <property type="match status" value="1"/>
</dbReference>
<dbReference type="PANTHER" id="PTHR47074:SF11">
    <property type="entry name" value="REVERSE TRANSCRIPTASE-LIKE PROTEIN"/>
    <property type="match status" value="1"/>
</dbReference>
<reference evidence="2" key="1">
    <citation type="journal article" date="2023" name="Plant J.">
        <title>Genome sequences and population genomics provide insights into the demographic history, inbreeding, and mutation load of two 'living fossil' tree species of Dipteronia.</title>
        <authorList>
            <person name="Feng Y."/>
            <person name="Comes H.P."/>
            <person name="Chen J."/>
            <person name="Zhu S."/>
            <person name="Lu R."/>
            <person name="Zhang X."/>
            <person name="Li P."/>
            <person name="Qiu J."/>
            <person name="Olsen K.M."/>
            <person name="Qiu Y."/>
        </authorList>
    </citation>
    <scope>NUCLEOTIDE SEQUENCE</scope>
    <source>
        <strain evidence="2">NBL</strain>
    </source>
</reference>
<dbReference type="AlphaFoldDB" id="A0AAE0A6H6"/>
<dbReference type="InterPro" id="IPR052929">
    <property type="entry name" value="RNase_H-like_EbsB-rel"/>
</dbReference>
<gene>
    <name evidence="2" type="ORF">Dsin_019066</name>
</gene>
<comment type="caution">
    <text evidence="2">The sequence shown here is derived from an EMBL/GenBank/DDBJ whole genome shotgun (WGS) entry which is preliminary data.</text>
</comment>